<dbReference type="Gene3D" id="2.170.140.10">
    <property type="entry name" value="Chitin binding domain"/>
    <property type="match status" value="1"/>
</dbReference>
<gene>
    <name evidence="7" type="ORF">CLV59_107115</name>
</gene>
<evidence type="ECO:0000256" key="4">
    <source>
        <dbReference type="ARBA" id="ARBA00023157"/>
    </source>
</evidence>
<evidence type="ECO:0000259" key="6">
    <source>
        <dbReference type="PROSITE" id="PS50940"/>
    </source>
</evidence>
<keyword evidence="8" id="KW-1185">Reference proteome</keyword>
<dbReference type="SMART" id="SM00494">
    <property type="entry name" value="ChtBD2"/>
    <property type="match status" value="1"/>
</dbReference>
<comment type="caution">
    <text evidence="7">The sequence shown here is derived from an EMBL/GenBank/DDBJ whole genome shotgun (WGS) entry which is preliminary data.</text>
</comment>
<evidence type="ECO:0000256" key="3">
    <source>
        <dbReference type="ARBA" id="ARBA00022737"/>
    </source>
</evidence>
<keyword evidence="4" id="KW-1015">Disulfide bond</keyword>
<dbReference type="PANTHER" id="PTHR23301:SF0">
    <property type="entry name" value="CHITIN-BINDING TYPE-2 DOMAIN-CONTAINING PROTEIN-RELATED"/>
    <property type="match status" value="1"/>
</dbReference>
<proteinExistence type="predicted"/>
<sequence length="158" mass="17050">MAAVAALGIFTAVHAQTYMRDPQDCSKFYKCENGTKIEFTCSPGLVFNMQTQVCDWPQNTDCDGGFGFADASSSSDGLCPLLGVSNPVVCGTITVAANTEVLFELDANVDLTKYVKIAEVVVNGKTMVKYRSKETTTRNLYMDTCPGYAGFCTKTACQ</sequence>
<dbReference type="InterPro" id="IPR051940">
    <property type="entry name" value="Chitin_bind-dev_reg"/>
</dbReference>
<evidence type="ECO:0000313" key="8">
    <source>
        <dbReference type="Proteomes" id="UP000249819"/>
    </source>
</evidence>
<keyword evidence="3" id="KW-0677">Repeat</keyword>
<dbReference type="InterPro" id="IPR002557">
    <property type="entry name" value="Chitin-bd_dom"/>
</dbReference>
<evidence type="ECO:0000256" key="1">
    <source>
        <dbReference type="ARBA" id="ARBA00022669"/>
    </source>
</evidence>
<dbReference type="Pfam" id="PF01607">
    <property type="entry name" value="CBM_14"/>
    <property type="match status" value="1"/>
</dbReference>
<dbReference type="GO" id="GO:0005576">
    <property type="term" value="C:extracellular region"/>
    <property type="evidence" value="ECO:0007669"/>
    <property type="project" value="InterPro"/>
</dbReference>
<evidence type="ECO:0000256" key="5">
    <source>
        <dbReference type="ARBA" id="ARBA00023180"/>
    </source>
</evidence>
<dbReference type="Proteomes" id="UP000249819">
    <property type="component" value="Unassembled WGS sequence"/>
</dbReference>
<dbReference type="SUPFAM" id="SSF57625">
    <property type="entry name" value="Invertebrate chitin-binding proteins"/>
    <property type="match status" value="1"/>
</dbReference>
<evidence type="ECO:0000313" key="7">
    <source>
        <dbReference type="EMBL" id="RAJ77348.1"/>
    </source>
</evidence>
<accession>A0A327VTQ9</accession>
<dbReference type="GO" id="GO:0008061">
    <property type="term" value="F:chitin binding"/>
    <property type="evidence" value="ECO:0007669"/>
    <property type="project" value="UniProtKB-KW"/>
</dbReference>
<dbReference type="InterPro" id="IPR036508">
    <property type="entry name" value="Chitin-bd_dom_sf"/>
</dbReference>
<dbReference type="EMBL" id="QLMA01000007">
    <property type="protein sequence ID" value="RAJ77348.1"/>
    <property type="molecule type" value="Genomic_DNA"/>
</dbReference>
<keyword evidence="2" id="KW-0732">Signal</keyword>
<organism evidence="7 8">
    <name type="scientific">Chitinophaga dinghuensis</name>
    <dbReference type="NCBI Taxonomy" id="1539050"/>
    <lineage>
        <taxon>Bacteria</taxon>
        <taxon>Pseudomonadati</taxon>
        <taxon>Bacteroidota</taxon>
        <taxon>Chitinophagia</taxon>
        <taxon>Chitinophagales</taxon>
        <taxon>Chitinophagaceae</taxon>
        <taxon>Chitinophaga</taxon>
    </lineage>
</organism>
<dbReference type="AlphaFoldDB" id="A0A327VTQ9"/>
<dbReference type="PROSITE" id="PS50940">
    <property type="entry name" value="CHIT_BIND_II"/>
    <property type="match status" value="1"/>
</dbReference>
<feature type="domain" description="Chitin-binding type-2" evidence="6">
    <location>
        <begin position="8"/>
        <end position="64"/>
    </location>
</feature>
<protein>
    <submittedName>
        <fullName evidence="7">Chitin binding peritrophin-A-like protein</fullName>
    </submittedName>
</protein>
<reference evidence="7 8" key="1">
    <citation type="submission" date="2018-06" db="EMBL/GenBank/DDBJ databases">
        <title>Genomic Encyclopedia of Archaeal and Bacterial Type Strains, Phase II (KMG-II): from individual species to whole genera.</title>
        <authorList>
            <person name="Goeker M."/>
        </authorList>
    </citation>
    <scope>NUCLEOTIDE SEQUENCE [LARGE SCALE GENOMIC DNA]</scope>
    <source>
        <strain evidence="7 8">DSM 29821</strain>
    </source>
</reference>
<evidence type="ECO:0000256" key="2">
    <source>
        <dbReference type="ARBA" id="ARBA00022729"/>
    </source>
</evidence>
<name>A0A327VTQ9_9BACT</name>
<dbReference type="PANTHER" id="PTHR23301">
    <property type="entry name" value="CHITIN BINDING PERITROPHIN-A"/>
    <property type="match status" value="1"/>
</dbReference>
<keyword evidence="5" id="KW-0325">Glycoprotein</keyword>
<keyword evidence="1" id="KW-0147">Chitin-binding</keyword>